<evidence type="ECO:0000313" key="3">
    <source>
        <dbReference type="EMBL" id="KAK4417220.1"/>
    </source>
</evidence>
<proteinExistence type="predicted"/>
<comment type="caution">
    <text evidence="3">The sequence shown here is derived from an EMBL/GenBank/DDBJ whole genome shotgun (WGS) entry which is preliminary data.</text>
</comment>
<evidence type="ECO:0000256" key="1">
    <source>
        <dbReference type="SAM" id="MobiDB-lite"/>
    </source>
</evidence>
<dbReference type="Proteomes" id="UP001293254">
    <property type="component" value="Unassembled WGS sequence"/>
</dbReference>
<keyword evidence="2" id="KW-0732">Signal</keyword>
<name>A0AAE1XSK7_9LAMI</name>
<protein>
    <submittedName>
        <fullName evidence="3">Uncharacterized protein</fullName>
    </submittedName>
</protein>
<accession>A0AAE1XSK7</accession>
<evidence type="ECO:0000313" key="4">
    <source>
        <dbReference type="Proteomes" id="UP001293254"/>
    </source>
</evidence>
<feature type="chain" id="PRO_5042002234" evidence="2">
    <location>
        <begin position="24"/>
        <end position="255"/>
    </location>
</feature>
<reference evidence="3" key="1">
    <citation type="submission" date="2020-06" db="EMBL/GenBank/DDBJ databases">
        <authorList>
            <person name="Li T."/>
            <person name="Hu X."/>
            <person name="Zhang T."/>
            <person name="Song X."/>
            <person name="Zhang H."/>
            <person name="Dai N."/>
            <person name="Sheng W."/>
            <person name="Hou X."/>
            <person name="Wei L."/>
        </authorList>
    </citation>
    <scope>NUCLEOTIDE SEQUENCE</scope>
    <source>
        <strain evidence="3">3651</strain>
        <tissue evidence="3">Leaf</tissue>
    </source>
</reference>
<reference evidence="3" key="2">
    <citation type="journal article" date="2024" name="Plant">
        <title>Genomic evolution and insights into agronomic trait innovations of Sesamum species.</title>
        <authorList>
            <person name="Miao H."/>
            <person name="Wang L."/>
            <person name="Qu L."/>
            <person name="Liu H."/>
            <person name="Sun Y."/>
            <person name="Le M."/>
            <person name="Wang Q."/>
            <person name="Wei S."/>
            <person name="Zheng Y."/>
            <person name="Lin W."/>
            <person name="Duan Y."/>
            <person name="Cao H."/>
            <person name="Xiong S."/>
            <person name="Wang X."/>
            <person name="Wei L."/>
            <person name="Li C."/>
            <person name="Ma Q."/>
            <person name="Ju M."/>
            <person name="Zhao R."/>
            <person name="Li G."/>
            <person name="Mu C."/>
            <person name="Tian Q."/>
            <person name="Mei H."/>
            <person name="Zhang T."/>
            <person name="Gao T."/>
            <person name="Zhang H."/>
        </authorList>
    </citation>
    <scope>NUCLEOTIDE SEQUENCE</scope>
    <source>
        <strain evidence="3">3651</strain>
    </source>
</reference>
<organism evidence="3 4">
    <name type="scientific">Sesamum alatum</name>
    <dbReference type="NCBI Taxonomy" id="300844"/>
    <lineage>
        <taxon>Eukaryota</taxon>
        <taxon>Viridiplantae</taxon>
        <taxon>Streptophyta</taxon>
        <taxon>Embryophyta</taxon>
        <taxon>Tracheophyta</taxon>
        <taxon>Spermatophyta</taxon>
        <taxon>Magnoliopsida</taxon>
        <taxon>eudicotyledons</taxon>
        <taxon>Gunneridae</taxon>
        <taxon>Pentapetalae</taxon>
        <taxon>asterids</taxon>
        <taxon>lamiids</taxon>
        <taxon>Lamiales</taxon>
        <taxon>Pedaliaceae</taxon>
        <taxon>Sesamum</taxon>
    </lineage>
</organism>
<gene>
    <name evidence="3" type="ORF">Salat_2547600</name>
</gene>
<feature type="signal peptide" evidence="2">
    <location>
        <begin position="1"/>
        <end position="23"/>
    </location>
</feature>
<sequence>MILEKLSLFLGCSISMLFGTTKSWYETGAVGRDVNTVSGSKTSMSSNFSYKDTGPSDQFGNEYKLESTYFYIQMEYCQSSFFYPGIYHFLLVVHDMRIKVSILVFALPSFIVEFQQNSIMLPKEFRELTQRTMLQSGPYSSVGTGFLSEISSRPCMRSGTCICRQASASALPHSIQLEIEFGFLTPNQRKGFHSLVKERLVVTEPDGAPVQGSNPGRSSGGDPHVGTFMDKRLLEVSDGGNIEVSPWLERMHLKK</sequence>
<evidence type="ECO:0000256" key="2">
    <source>
        <dbReference type="SAM" id="SignalP"/>
    </source>
</evidence>
<feature type="region of interest" description="Disordered" evidence="1">
    <location>
        <begin position="204"/>
        <end position="226"/>
    </location>
</feature>
<dbReference type="AlphaFoldDB" id="A0AAE1XSK7"/>
<keyword evidence="4" id="KW-1185">Reference proteome</keyword>
<dbReference type="EMBL" id="JACGWO010000010">
    <property type="protein sequence ID" value="KAK4417220.1"/>
    <property type="molecule type" value="Genomic_DNA"/>
</dbReference>